<dbReference type="HOGENOM" id="CLU_874462_0_0_1"/>
<accession>A0A0D1W4D0</accession>
<feature type="region of interest" description="Disordered" evidence="1">
    <location>
        <begin position="1"/>
        <end position="94"/>
    </location>
</feature>
<gene>
    <name evidence="2" type="ORF">PV11_05573</name>
</gene>
<name>A0A0D1W4D0_9EURO</name>
<feature type="compositionally biased region" description="Acidic residues" evidence="1">
    <location>
        <begin position="306"/>
        <end position="318"/>
    </location>
</feature>
<evidence type="ECO:0000313" key="2">
    <source>
        <dbReference type="EMBL" id="KIV83555.1"/>
    </source>
</evidence>
<evidence type="ECO:0000313" key="3">
    <source>
        <dbReference type="Proteomes" id="UP000053599"/>
    </source>
</evidence>
<evidence type="ECO:0000256" key="1">
    <source>
        <dbReference type="SAM" id="MobiDB-lite"/>
    </source>
</evidence>
<proteinExistence type="predicted"/>
<dbReference type="EMBL" id="KN846952">
    <property type="protein sequence ID" value="KIV83555.1"/>
    <property type="molecule type" value="Genomic_DNA"/>
</dbReference>
<feature type="compositionally biased region" description="Acidic residues" evidence="1">
    <location>
        <begin position="277"/>
        <end position="298"/>
    </location>
</feature>
<reference evidence="2 3" key="1">
    <citation type="submission" date="2015-01" db="EMBL/GenBank/DDBJ databases">
        <title>The Genome Sequence of Exophiala sideris CBS121828.</title>
        <authorList>
            <consortium name="The Broad Institute Genomics Platform"/>
            <person name="Cuomo C."/>
            <person name="de Hoog S."/>
            <person name="Gorbushina A."/>
            <person name="Stielow B."/>
            <person name="Teixiera M."/>
            <person name="Abouelleil A."/>
            <person name="Chapman S.B."/>
            <person name="Priest M."/>
            <person name="Young S.K."/>
            <person name="Wortman J."/>
            <person name="Nusbaum C."/>
            <person name="Birren B."/>
        </authorList>
    </citation>
    <scope>NUCLEOTIDE SEQUENCE [LARGE SCALE GENOMIC DNA]</scope>
    <source>
        <strain evidence="2 3">CBS 121828</strain>
    </source>
</reference>
<dbReference type="Proteomes" id="UP000053599">
    <property type="component" value="Unassembled WGS sequence"/>
</dbReference>
<protein>
    <submittedName>
        <fullName evidence="2">Uncharacterized protein</fullName>
    </submittedName>
</protein>
<feature type="compositionally biased region" description="Polar residues" evidence="1">
    <location>
        <begin position="38"/>
        <end position="55"/>
    </location>
</feature>
<feature type="compositionally biased region" description="Polar residues" evidence="1">
    <location>
        <begin position="84"/>
        <end position="94"/>
    </location>
</feature>
<organism evidence="2 3">
    <name type="scientific">Exophiala sideris</name>
    <dbReference type="NCBI Taxonomy" id="1016849"/>
    <lineage>
        <taxon>Eukaryota</taxon>
        <taxon>Fungi</taxon>
        <taxon>Dikarya</taxon>
        <taxon>Ascomycota</taxon>
        <taxon>Pezizomycotina</taxon>
        <taxon>Eurotiomycetes</taxon>
        <taxon>Chaetothyriomycetidae</taxon>
        <taxon>Chaetothyriales</taxon>
        <taxon>Herpotrichiellaceae</taxon>
        <taxon>Exophiala</taxon>
    </lineage>
</organism>
<dbReference type="AlphaFoldDB" id="A0A0D1W4D0"/>
<sequence length="318" mass="33849">MPSTKPTFSKQQLSSGRAQPYEQTNRPAIYQRPGEAATQRSSVSGHTPPGTNGAPQQHPPANGQHSGAGFSMGDLGDNLHHPTQPATGQNIFNPTGANNNCAHMGLSYVTGMSPDMIKELVGNPAAPGTDGLSEQQLSANCQKLKVDISASPPPAKYIEGAGEIAAAYKIGVNPETGVTLYHIVAVVGGTSPLNYQYRDYQTVSNGQDVTDEVRKAGGPHLYLYRPDTGEKQAEQDEDEEPSGRFVPEPQTQGHAGVGAGSVPEGDPTNEYHQGYPMEEDEEEGQGEAGGEQEDGEAEEQQHDGYEPMDAEGEYDMQE</sequence>
<feature type="compositionally biased region" description="Polar residues" evidence="1">
    <location>
        <begin position="1"/>
        <end position="26"/>
    </location>
</feature>
<feature type="region of interest" description="Disordered" evidence="1">
    <location>
        <begin position="219"/>
        <end position="318"/>
    </location>
</feature>